<dbReference type="InterPro" id="IPR011009">
    <property type="entry name" value="Kinase-like_dom_sf"/>
</dbReference>
<evidence type="ECO:0008006" key="3">
    <source>
        <dbReference type="Google" id="ProtNLM"/>
    </source>
</evidence>
<dbReference type="SUPFAM" id="SSF56112">
    <property type="entry name" value="Protein kinase-like (PK-like)"/>
    <property type="match status" value="1"/>
</dbReference>
<reference evidence="1 2" key="1">
    <citation type="journal article" date="2019" name="Int. J. Syst. Evol. Microbiol.">
        <title>The Global Catalogue of Microorganisms (GCM) 10K type strain sequencing project: providing services to taxonomists for standard genome sequencing and annotation.</title>
        <authorList>
            <consortium name="The Broad Institute Genomics Platform"/>
            <consortium name="The Broad Institute Genome Sequencing Center for Infectious Disease"/>
            <person name="Wu L."/>
            <person name="Ma J."/>
        </authorList>
    </citation>
    <scope>NUCLEOTIDE SEQUENCE [LARGE SCALE GENOMIC DNA]</scope>
    <source>
        <strain evidence="1 2">JCM 15481</strain>
    </source>
</reference>
<gene>
    <name evidence="1" type="ORF">GCM10009802_47380</name>
</gene>
<name>A0ABN2Z7J9_9ACTN</name>
<dbReference type="Proteomes" id="UP001500443">
    <property type="component" value="Unassembled WGS sequence"/>
</dbReference>
<keyword evidence="2" id="KW-1185">Reference proteome</keyword>
<evidence type="ECO:0000313" key="1">
    <source>
        <dbReference type="EMBL" id="GAA2138006.1"/>
    </source>
</evidence>
<proteinExistence type="predicted"/>
<protein>
    <recommendedName>
        <fullName evidence="3">Protein kinase</fullName>
    </recommendedName>
</protein>
<comment type="caution">
    <text evidence="1">The sequence shown here is derived from an EMBL/GenBank/DDBJ whole genome shotgun (WGS) entry which is preliminary data.</text>
</comment>
<sequence length="268" mass="29303">MTDSFPSPGFRPLIHRYTGELKAGCRPTRRGFDSDVTVLVECEKGPFFVKAMRNRPGGRRDSIIREGLINPYVRDVSPAVRWRAEDEDWVVLGFEAVDGRPADFAPGSADLPAVVGAVDRLGELGLPEVAREWAETRWDRFTADPGEAELFRGDALLHTDINPSNLHIGAERVWVVDWAWPTRGAAFIDPAMLAVQLVSAGHSAESAASWVSRCTAWREADPTALDAFAAATVRMDRAFAARKPDAAWLGAMVAAAEAWAVHRGVRVG</sequence>
<evidence type="ECO:0000313" key="2">
    <source>
        <dbReference type="Proteomes" id="UP001500443"/>
    </source>
</evidence>
<organism evidence="1 2">
    <name type="scientific">Streptomyces synnematoformans</name>
    <dbReference type="NCBI Taxonomy" id="415721"/>
    <lineage>
        <taxon>Bacteria</taxon>
        <taxon>Bacillati</taxon>
        <taxon>Actinomycetota</taxon>
        <taxon>Actinomycetes</taxon>
        <taxon>Kitasatosporales</taxon>
        <taxon>Streptomycetaceae</taxon>
        <taxon>Streptomyces</taxon>
    </lineage>
</organism>
<dbReference type="RefSeq" id="WP_344292021.1">
    <property type="nucleotide sequence ID" value="NZ_BAAAPF010000190.1"/>
</dbReference>
<dbReference type="EMBL" id="BAAAPF010000190">
    <property type="protein sequence ID" value="GAA2138006.1"/>
    <property type="molecule type" value="Genomic_DNA"/>
</dbReference>
<accession>A0ABN2Z7J9</accession>